<protein>
    <submittedName>
        <fullName evidence="1">Type VI secretion system-associated protein TagF</fullName>
    </submittedName>
</protein>
<organism evidence="1 2">
    <name type="scientific">Tateyamaria armeniaca</name>
    <dbReference type="NCBI Taxonomy" id="2518930"/>
    <lineage>
        <taxon>Bacteria</taxon>
        <taxon>Pseudomonadati</taxon>
        <taxon>Pseudomonadota</taxon>
        <taxon>Alphaproteobacteria</taxon>
        <taxon>Rhodobacterales</taxon>
        <taxon>Roseobacteraceae</taxon>
        <taxon>Tateyamaria</taxon>
    </lineage>
</organism>
<accession>A0ABW8V2T4</accession>
<dbReference type="RefSeq" id="WP_407594513.1">
    <property type="nucleotide sequence ID" value="NZ_JBHDIY010000004.1"/>
</dbReference>
<proteinExistence type="predicted"/>
<dbReference type="InterPro" id="IPR017748">
    <property type="entry name" value="TagF"/>
</dbReference>
<dbReference type="Pfam" id="PF09867">
    <property type="entry name" value="TagF_N"/>
    <property type="match status" value="1"/>
</dbReference>
<comment type="caution">
    <text evidence="1">The sequence shown here is derived from an EMBL/GenBank/DDBJ whole genome shotgun (WGS) entry which is preliminary data.</text>
</comment>
<reference evidence="1 2" key="1">
    <citation type="submission" date="2024-08" db="EMBL/GenBank/DDBJ databases">
        <title>Tateyamaria sp. nov., isolated from marine algae.</title>
        <authorList>
            <person name="Choi B.J."/>
            <person name="Kim J.M."/>
            <person name="Lee J.K."/>
            <person name="Choi D.G."/>
            <person name="Bayburt H."/>
            <person name="Baek J.H."/>
            <person name="Han D.M."/>
            <person name="Jeon C.O."/>
        </authorList>
    </citation>
    <scope>NUCLEOTIDE SEQUENCE [LARGE SCALE GENOMIC DNA]</scope>
    <source>
        <strain evidence="1 2">KMU-156</strain>
    </source>
</reference>
<name>A0ABW8V2T4_9RHOB</name>
<gene>
    <name evidence="1" type="primary">tagF</name>
    <name evidence="1" type="ORF">ACERZ8_21500</name>
</gene>
<dbReference type="Gene3D" id="3.40.1730.10">
    <property type="entry name" value="pa0076 domain"/>
    <property type="match status" value="1"/>
</dbReference>
<dbReference type="Proteomes" id="UP001627408">
    <property type="component" value="Unassembled WGS sequence"/>
</dbReference>
<evidence type="ECO:0000313" key="2">
    <source>
        <dbReference type="Proteomes" id="UP001627408"/>
    </source>
</evidence>
<dbReference type="EMBL" id="JBHDIY010000004">
    <property type="protein sequence ID" value="MFL4472332.1"/>
    <property type="molecule type" value="Genomic_DNA"/>
</dbReference>
<keyword evidence="2" id="KW-1185">Reference proteome</keyword>
<dbReference type="InterPro" id="IPR038225">
    <property type="entry name" value="TagF_sf"/>
</dbReference>
<dbReference type="NCBIfam" id="TIGR03373">
    <property type="entry name" value="VI_minor_4"/>
    <property type="match status" value="1"/>
</dbReference>
<evidence type="ECO:0000313" key="1">
    <source>
        <dbReference type="EMBL" id="MFL4472332.1"/>
    </source>
</evidence>
<sequence length="199" mass="21551">MSVVLYGKHPGFGDFLSWGMERDVRSRLEAWVQDVMPGARDLLGAHWDTVWDTAPDLRFWIGPDVLGVPLCGVWRASSDKVGRRYPLMLGLTGSVTPPPVHTSHDASPYVALAAHLDQIEDQTAGQGGVEGLVTGYDAPPAAGTPYDAEQAGMLWGMRGDDDLARLFADAAEADAYCAQYGRSHWWHEGSPCGRPGGCR</sequence>